<gene>
    <name evidence="1" type="primary">pol_188</name>
    <name evidence="1" type="ORF">NGRA_3069</name>
</gene>
<dbReference type="OrthoDB" id="3193212at2759"/>
<dbReference type="InterPro" id="IPR043128">
    <property type="entry name" value="Rev_trsase/Diguanyl_cyclase"/>
</dbReference>
<proteinExistence type="predicted"/>
<dbReference type="SUPFAM" id="SSF56672">
    <property type="entry name" value="DNA/RNA polymerases"/>
    <property type="match status" value="1"/>
</dbReference>
<evidence type="ECO:0000313" key="1">
    <source>
        <dbReference type="EMBL" id="KAF9760643.1"/>
    </source>
</evidence>
<sequence length="121" mass="14260">MSYLTKKCKFMRTEVKILGNIITESKVKPDPEKIECIRNYPLLRNIKELRSFLGQTNYCRDFIKKFSKITKGLYDLLKGENKRSVKTITHTEDSLAAFHKIRSARQKKLHEHNLISKKISF</sequence>
<comment type="caution">
    <text evidence="1">The sequence shown here is derived from an EMBL/GenBank/DDBJ whole genome shotgun (WGS) entry which is preliminary data.</text>
</comment>
<dbReference type="InterPro" id="IPR043502">
    <property type="entry name" value="DNA/RNA_pol_sf"/>
</dbReference>
<dbReference type="EMBL" id="SBJO01000555">
    <property type="protein sequence ID" value="KAF9760643.1"/>
    <property type="molecule type" value="Genomic_DNA"/>
</dbReference>
<accession>A0A9P6KXK2</accession>
<evidence type="ECO:0000313" key="2">
    <source>
        <dbReference type="Proteomes" id="UP000740883"/>
    </source>
</evidence>
<organism evidence="1 2">
    <name type="scientific">Nosema granulosis</name>
    <dbReference type="NCBI Taxonomy" id="83296"/>
    <lineage>
        <taxon>Eukaryota</taxon>
        <taxon>Fungi</taxon>
        <taxon>Fungi incertae sedis</taxon>
        <taxon>Microsporidia</taxon>
        <taxon>Nosematidae</taxon>
        <taxon>Nosema</taxon>
    </lineage>
</organism>
<dbReference type="PANTHER" id="PTHR33064:SF37">
    <property type="entry name" value="RIBONUCLEASE H"/>
    <property type="match status" value="1"/>
</dbReference>
<dbReference type="InterPro" id="IPR051320">
    <property type="entry name" value="Viral_Replic_Matur_Polypro"/>
</dbReference>
<dbReference type="Proteomes" id="UP000740883">
    <property type="component" value="Unassembled WGS sequence"/>
</dbReference>
<dbReference type="AlphaFoldDB" id="A0A9P6KXK2"/>
<reference evidence="1 2" key="1">
    <citation type="journal article" date="2020" name="Genome Biol. Evol.">
        <title>Comparative genomics of strictly vertically transmitted, feminizing microsporidia endosymbionts of amphipod crustaceans.</title>
        <authorList>
            <person name="Cormier A."/>
            <person name="Chebbi M.A."/>
            <person name="Giraud I."/>
            <person name="Wattier R."/>
            <person name="Teixeira M."/>
            <person name="Gilbert C."/>
            <person name="Rigaud T."/>
            <person name="Cordaux R."/>
        </authorList>
    </citation>
    <scope>NUCLEOTIDE SEQUENCE [LARGE SCALE GENOMIC DNA]</scope>
    <source>
        <strain evidence="1 2">Ou3-Ou53</strain>
    </source>
</reference>
<keyword evidence="2" id="KW-1185">Reference proteome</keyword>
<dbReference type="PANTHER" id="PTHR33064">
    <property type="entry name" value="POL PROTEIN"/>
    <property type="match status" value="1"/>
</dbReference>
<protein>
    <submittedName>
        <fullName evidence="1">Retrovirus-related Pol polyprotein from transposon 17.6</fullName>
    </submittedName>
</protein>
<name>A0A9P6KXK2_9MICR</name>
<dbReference type="Gene3D" id="3.30.70.270">
    <property type="match status" value="1"/>
</dbReference>